<reference evidence="2" key="1">
    <citation type="thesis" date="2020" institute="ProQuest LLC" country="789 East Eisenhower Parkway, Ann Arbor, MI, USA">
        <title>Comparative Genomics and Chromosome Evolution.</title>
        <authorList>
            <person name="Mudd A.B."/>
        </authorList>
    </citation>
    <scope>NUCLEOTIDE SEQUENCE</scope>
    <source>
        <strain evidence="2">237g6f4</strain>
        <tissue evidence="2">Blood</tissue>
    </source>
</reference>
<feature type="domain" description="Death" evidence="1">
    <location>
        <begin position="105"/>
        <end position="174"/>
    </location>
</feature>
<dbReference type="Pfam" id="PF00531">
    <property type="entry name" value="Death"/>
    <property type="match status" value="1"/>
</dbReference>
<evidence type="ECO:0000313" key="2">
    <source>
        <dbReference type="EMBL" id="KAG8593795.1"/>
    </source>
</evidence>
<dbReference type="GO" id="GO:0007165">
    <property type="term" value="P:signal transduction"/>
    <property type="evidence" value="ECO:0007669"/>
    <property type="project" value="InterPro"/>
</dbReference>
<proteinExistence type="predicted"/>
<evidence type="ECO:0000313" key="3">
    <source>
        <dbReference type="Proteomes" id="UP000824782"/>
    </source>
</evidence>
<accession>A0AAV7D8L0</accession>
<dbReference type="EMBL" id="WNYA01000001">
    <property type="protein sequence ID" value="KAG8593795.1"/>
    <property type="molecule type" value="Genomic_DNA"/>
</dbReference>
<dbReference type="PROSITE" id="PS50017">
    <property type="entry name" value="DEATH_DOMAIN"/>
    <property type="match status" value="1"/>
</dbReference>
<dbReference type="AlphaFoldDB" id="A0AAV7D8L0"/>
<dbReference type="SMART" id="SM00005">
    <property type="entry name" value="DEATH"/>
    <property type="match status" value="1"/>
</dbReference>
<evidence type="ECO:0000259" key="1">
    <source>
        <dbReference type="PROSITE" id="PS50017"/>
    </source>
</evidence>
<sequence>MLLSILYPSETSKDIDNLCHLLLLEIDEKNEGTINEEQFVTWVLKMPQEQVKSTLHFPIIPLEVTSADIRELNSLPTNIGLEDKWRIRDDQLQQVASLIEKRKRDWRLLANKLGFLEKDCMFFEQNHAEMRDKILDMLHVWRDAIGKQAQVKTLQRALKETNNSDIANDIFNLNF</sequence>
<name>A0AAV7D8L0_ENGPU</name>
<protein>
    <recommendedName>
        <fullName evidence="1">Death domain-containing protein</fullName>
    </recommendedName>
</protein>
<dbReference type="Gene3D" id="1.10.533.10">
    <property type="entry name" value="Death Domain, Fas"/>
    <property type="match status" value="1"/>
</dbReference>
<gene>
    <name evidence="2" type="ORF">GDO81_000950</name>
</gene>
<dbReference type="CDD" id="cd01670">
    <property type="entry name" value="Death"/>
    <property type="match status" value="1"/>
</dbReference>
<dbReference type="Proteomes" id="UP000824782">
    <property type="component" value="Unassembled WGS sequence"/>
</dbReference>
<organism evidence="2 3">
    <name type="scientific">Engystomops pustulosus</name>
    <name type="common">Tungara frog</name>
    <name type="synonym">Physalaemus pustulosus</name>
    <dbReference type="NCBI Taxonomy" id="76066"/>
    <lineage>
        <taxon>Eukaryota</taxon>
        <taxon>Metazoa</taxon>
        <taxon>Chordata</taxon>
        <taxon>Craniata</taxon>
        <taxon>Vertebrata</taxon>
        <taxon>Euteleostomi</taxon>
        <taxon>Amphibia</taxon>
        <taxon>Batrachia</taxon>
        <taxon>Anura</taxon>
        <taxon>Neobatrachia</taxon>
        <taxon>Hyloidea</taxon>
        <taxon>Leptodactylidae</taxon>
        <taxon>Leiuperinae</taxon>
        <taxon>Engystomops</taxon>
    </lineage>
</organism>
<dbReference type="InterPro" id="IPR000488">
    <property type="entry name" value="Death_dom"/>
</dbReference>
<comment type="caution">
    <text evidence="2">The sequence shown here is derived from an EMBL/GenBank/DDBJ whole genome shotgun (WGS) entry which is preliminary data.</text>
</comment>
<keyword evidence="3" id="KW-1185">Reference proteome</keyword>
<dbReference type="SUPFAM" id="SSF47986">
    <property type="entry name" value="DEATH domain"/>
    <property type="match status" value="1"/>
</dbReference>
<dbReference type="InterPro" id="IPR011029">
    <property type="entry name" value="DEATH-like_dom_sf"/>
</dbReference>